<comment type="caution">
    <text evidence="1">The sequence shown here is derived from an EMBL/GenBank/DDBJ whole genome shotgun (WGS) entry which is preliminary data.</text>
</comment>
<dbReference type="AlphaFoldDB" id="A0A430F5A2"/>
<dbReference type="OrthoDB" id="3233969at2"/>
<sequence length="131" mass="14260">MVTYLQARTQVLALVPPLKGWRVWRGVPAQGESPPWVVVSFSEFERQSTESLATTSHVGRLDIRVVGETDESIGIVCGKLQAALDGAYPGRGFSRLVPERDSGVYSAELVSPLTGSPFAMRVLTWTVGWAN</sequence>
<gene>
    <name evidence="1" type="ORF">D2E22_1690</name>
</gene>
<keyword evidence="2" id="KW-1185">Reference proteome</keyword>
<dbReference type="EMBL" id="QXGI01000008">
    <property type="protein sequence ID" value="RSX46118.1"/>
    <property type="molecule type" value="Genomic_DNA"/>
</dbReference>
<protein>
    <submittedName>
        <fullName evidence="1">Uncharacterized protein</fullName>
    </submittedName>
</protein>
<dbReference type="Proteomes" id="UP000288052">
    <property type="component" value="Unassembled WGS sequence"/>
</dbReference>
<dbReference type="Pfam" id="PF11367">
    <property type="entry name" value="Tail_completion_gp17"/>
    <property type="match status" value="1"/>
</dbReference>
<proteinExistence type="predicted"/>
<organism evidence="1 2">
    <name type="scientific">Bifidobacterium castoris</name>
    <dbReference type="NCBI Taxonomy" id="2306972"/>
    <lineage>
        <taxon>Bacteria</taxon>
        <taxon>Bacillati</taxon>
        <taxon>Actinomycetota</taxon>
        <taxon>Actinomycetes</taxon>
        <taxon>Bifidobacteriales</taxon>
        <taxon>Bifidobacteriaceae</taxon>
        <taxon>Bifidobacterium</taxon>
    </lineage>
</organism>
<dbReference type="InterPro" id="IPR021508">
    <property type="entry name" value="Gp17-like"/>
</dbReference>
<evidence type="ECO:0000313" key="1">
    <source>
        <dbReference type="EMBL" id="RSX46118.1"/>
    </source>
</evidence>
<evidence type="ECO:0000313" key="2">
    <source>
        <dbReference type="Proteomes" id="UP000288052"/>
    </source>
</evidence>
<dbReference type="RefSeq" id="WP_126032682.1">
    <property type="nucleotide sequence ID" value="NZ_QXGI01000008.1"/>
</dbReference>
<accession>A0A430F5A2</accession>
<reference evidence="1 2" key="1">
    <citation type="submission" date="2018-09" db="EMBL/GenBank/DDBJ databases">
        <title>Characterization of the phylogenetic diversity of five novel species belonging to the genus Bifidobacterium.</title>
        <authorList>
            <person name="Lugli G.A."/>
            <person name="Duranti S."/>
            <person name="Milani C."/>
        </authorList>
    </citation>
    <scope>NUCLEOTIDE SEQUENCE [LARGE SCALE GENOMIC DNA]</scope>
    <source>
        <strain evidence="1 2">2020B</strain>
    </source>
</reference>
<name>A0A430F5A2_9BIFI</name>